<evidence type="ECO:0000313" key="3">
    <source>
        <dbReference type="EMBL" id="GGF24141.1"/>
    </source>
</evidence>
<evidence type="ECO:0000313" key="4">
    <source>
        <dbReference type="Proteomes" id="UP000646365"/>
    </source>
</evidence>
<name>A0A8J2YVL2_9PROT</name>
<keyword evidence="3" id="KW-0378">Hydrolase</keyword>
<protein>
    <submittedName>
        <fullName evidence="3">UDP-2,4-diacetamido-2,4,6-trideoxy-beta-L-altropyranose hydrolase</fullName>
    </submittedName>
</protein>
<dbReference type="Gene3D" id="3.40.50.11190">
    <property type="match status" value="1"/>
</dbReference>
<dbReference type="InterPro" id="IPR020023">
    <property type="entry name" value="PseG"/>
</dbReference>
<evidence type="ECO:0000256" key="2">
    <source>
        <dbReference type="PIRSR" id="PIRSR620023-2"/>
    </source>
</evidence>
<reference evidence="3" key="2">
    <citation type="submission" date="2020-09" db="EMBL/GenBank/DDBJ databases">
        <authorList>
            <person name="Sun Q."/>
            <person name="Zhou Y."/>
        </authorList>
    </citation>
    <scope>NUCLEOTIDE SEQUENCE</scope>
    <source>
        <strain evidence="3">CGMCC 1.15725</strain>
    </source>
</reference>
<dbReference type="Gene3D" id="3.40.50.2000">
    <property type="entry name" value="Glycogen Phosphorylase B"/>
    <property type="match status" value="1"/>
</dbReference>
<dbReference type="Proteomes" id="UP000646365">
    <property type="component" value="Unassembled WGS sequence"/>
</dbReference>
<accession>A0A8J2YVL2</accession>
<gene>
    <name evidence="3" type="primary">rkpO</name>
    <name evidence="3" type="ORF">GCM10011611_32740</name>
</gene>
<feature type="active site" description="Proton acceptor" evidence="1">
    <location>
        <position position="24"/>
    </location>
</feature>
<proteinExistence type="predicted"/>
<sequence>MSPKILQPLILFRADATPAMGTGHVMRCLALAEALRDRAIDVAFVAAALTPSIAHRLAAERIDVHPAGDPDDAAATIALGRTLGANALVVDGYHFSAAWRQAVRSLGVPILAFQDLDDGAPLHADLVLNAAARPEETKWRRAAPAATFLTGPRYVLLRRELRRAVAAPKRPVAARSALLVTFGGADPTGLTLPVTAALAGVLGPEATLDVVIGGSVPNGAGLVDRVAALDPRVSVHLDPIEMAPLMGRAGLAVSAAGGTIGELAALGVPALIAIVAENQVAGAAASAAAGWCEAVDARASGAVATLAARAAALWADAPLRQAMADRTAGLIDAGGVDRVADALVSAMQTLW</sequence>
<organism evidence="3 4">
    <name type="scientific">Aliidongia dinghuensis</name>
    <dbReference type="NCBI Taxonomy" id="1867774"/>
    <lineage>
        <taxon>Bacteria</taxon>
        <taxon>Pseudomonadati</taxon>
        <taxon>Pseudomonadota</taxon>
        <taxon>Alphaproteobacteria</taxon>
        <taxon>Rhodospirillales</taxon>
        <taxon>Dongiaceae</taxon>
        <taxon>Aliidongia</taxon>
    </lineage>
</organism>
<comment type="caution">
    <text evidence="3">The sequence shown here is derived from an EMBL/GenBank/DDBJ whole genome shotgun (WGS) entry which is preliminary data.</text>
</comment>
<dbReference type="NCBIfam" id="TIGR03590">
    <property type="entry name" value="PseG"/>
    <property type="match status" value="1"/>
</dbReference>
<feature type="binding site" evidence="2">
    <location>
        <position position="158"/>
    </location>
    <ligand>
        <name>substrate</name>
    </ligand>
</feature>
<keyword evidence="4" id="KW-1185">Reference proteome</keyword>
<reference evidence="3" key="1">
    <citation type="journal article" date="2014" name="Int. J. Syst. Evol. Microbiol.">
        <title>Complete genome sequence of Corynebacterium casei LMG S-19264T (=DSM 44701T), isolated from a smear-ripened cheese.</title>
        <authorList>
            <consortium name="US DOE Joint Genome Institute (JGI-PGF)"/>
            <person name="Walter F."/>
            <person name="Albersmeier A."/>
            <person name="Kalinowski J."/>
            <person name="Ruckert C."/>
        </authorList>
    </citation>
    <scope>NUCLEOTIDE SEQUENCE</scope>
    <source>
        <strain evidence="3">CGMCC 1.15725</strain>
    </source>
</reference>
<dbReference type="AlphaFoldDB" id="A0A8J2YVL2"/>
<dbReference type="EMBL" id="BMJQ01000008">
    <property type="protein sequence ID" value="GGF24141.1"/>
    <property type="molecule type" value="Genomic_DNA"/>
</dbReference>
<dbReference type="RefSeq" id="WP_189047650.1">
    <property type="nucleotide sequence ID" value="NZ_BMJQ01000008.1"/>
</dbReference>
<dbReference type="SUPFAM" id="SSF53756">
    <property type="entry name" value="UDP-Glycosyltransferase/glycogen phosphorylase"/>
    <property type="match status" value="1"/>
</dbReference>
<feature type="binding site" evidence="2">
    <location>
        <position position="262"/>
    </location>
    <ligand>
        <name>substrate</name>
    </ligand>
</feature>
<dbReference type="GO" id="GO:0016787">
    <property type="term" value="F:hydrolase activity"/>
    <property type="evidence" value="ECO:0007669"/>
    <property type="project" value="UniProtKB-KW"/>
</dbReference>
<evidence type="ECO:0000256" key="1">
    <source>
        <dbReference type="PIRSR" id="PIRSR620023-1"/>
    </source>
</evidence>